<name>A0ABP7JGR3_9ACTN</name>
<evidence type="ECO:0000313" key="3">
    <source>
        <dbReference type="Proteomes" id="UP001500888"/>
    </source>
</evidence>
<reference evidence="3" key="1">
    <citation type="journal article" date="2019" name="Int. J. Syst. Evol. Microbiol.">
        <title>The Global Catalogue of Microorganisms (GCM) 10K type strain sequencing project: providing services to taxonomists for standard genome sequencing and annotation.</title>
        <authorList>
            <consortium name="The Broad Institute Genomics Platform"/>
            <consortium name="The Broad Institute Genome Sequencing Center for Infectious Disease"/>
            <person name="Wu L."/>
            <person name="Ma J."/>
        </authorList>
    </citation>
    <scope>NUCLEOTIDE SEQUENCE [LARGE SCALE GENOMIC DNA]</scope>
    <source>
        <strain evidence="3">JCM 16908</strain>
    </source>
</reference>
<feature type="region of interest" description="Disordered" evidence="1">
    <location>
        <begin position="1"/>
        <end position="20"/>
    </location>
</feature>
<sequence length="125" mass="13813">MRTSETSEVGRVAEPSAAGPQCRRAVASKSGARVVADICWNGNNATATGWTYDTKSDKHSACPSIKYQKYFKHHGWKWQVIGPSSLCANGGGKKARLWFDINPSRRISIAACTRNFWGNRCSAYR</sequence>
<proteinExistence type="predicted"/>
<dbReference type="EMBL" id="BAAAZR010000059">
    <property type="protein sequence ID" value="GAA3843757.1"/>
    <property type="molecule type" value="Genomic_DNA"/>
</dbReference>
<gene>
    <name evidence="2" type="ORF">GCM10022226_78430</name>
</gene>
<dbReference type="Proteomes" id="UP001500888">
    <property type="component" value="Unassembled WGS sequence"/>
</dbReference>
<keyword evidence="3" id="KW-1185">Reference proteome</keyword>
<accession>A0ABP7JGR3</accession>
<evidence type="ECO:0000256" key="1">
    <source>
        <dbReference type="SAM" id="MobiDB-lite"/>
    </source>
</evidence>
<comment type="caution">
    <text evidence="2">The sequence shown here is derived from an EMBL/GenBank/DDBJ whole genome shotgun (WGS) entry which is preliminary data.</text>
</comment>
<protein>
    <submittedName>
        <fullName evidence="2">Uncharacterized protein</fullName>
    </submittedName>
</protein>
<organism evidence="2 3">
    <name type="scientific">Sphaerisporangium flaviroseum</name>
    <dbReference type="NCBI Taxonomy" id="509199"/>
    <lineage>
        <taxon>Bacteria</taxon>
        <taxon>Bacillati</taxon>
        <taxon>Actinomycetota</taxon>
        <taxon>Actinomycetes</taxon>
        <taxon>Streptosporangiales</taxon>
        <taxon>Streptosporangiaceae</taxon>
        <taxon>Sphaerisporangium</taxon>
    </lineage>
</organism>
<evidence type="ECO:0000313" key="2">
    <source>
        <dbReference type="EMBL" id="GAA3843757.1"/>
    </source>
</evidence>